<dbReference type="Pfam" id="PF13173">
    <property type="entry name" value="AAA_14"/>
    <property type="match status" value="1"/>
</dbReference>
<dbReference type="OrthoDB" id="128089at2"/>
<sequence length="417" mass="45835">MYLDRVVDTIIKDTLSYSGGILLEGIRACGKTETGRHHSLSEVALDSGLPSIDTALEVDPALLLAGDTPRLIDEWQLEPKLWNVVRREIDARQKRGQFILTGSSVPAGDARRHSGAHRISTIRMRPMTLSERFPENKRVSLKKLFNRDGVEPKLSSPLSLTEGLEQLAHGGWPSDRNLSSSQAQAHLRDYLDDVVQSDLDRLDGEPTRNPDRMRAAIRSLARNTATEVTMKTIASDMSGSENVKPETARAYLNSLKRLFILEEQNAWAPHLRSRAVVRTSPKYHFADPAIAIAALGGSADSLVKDLNSAGLFFESQVVQHLRVFGEALQARVFHYRDSSGREVDAIVQLPDGRWGAIEVKIGQRQIPDAQKSLTSAVSTIDATKTGELSFKAIVTMEGPVMTLEDGTITFPLAALGV</sequence>
<dbReference type="EMBL" id="AGZR01000003">
    <property type="protein sequence ID" value="EPD33851.1"/>
    <property type="molecule type" value="Genomic_DNA"/>
</dbReference>
<dbReference type="STRING" id="883161.HMPREF9306_00266"/>
<feature type="domain" description="DUF4143" evidence="2">
    <location>
        <begin position="205"/>
        <end position="361"/>
    </location>
</feature>
<keyword evidence="4" id="KW-1185">Reference proteome</keyword>
<dbReference type="InterPro" id="IPR041682">
    <property type="entry name" value="AAA_14"/>
</dbReference>
<dbReference type="Pfam" id="PF13635">
    <property type="entry name" value="DUF4143"/>
    <property type="match status" value="1"/>
</dbReference>
<evidence type="ECO:0008006" key="5">
    <source>
        <dbReference type="Google" id="ProtNLM"/>
    </source>
</evidence>
<accession>S2W3W4</accession>
<dbReference type="InterPro" id="IPR025420">
    <property type="entry name" value="DUF4143"/>
</dbReference>
<dbReference type="PANTHER" id="PTHR43566">
    <property type="entry name" value="CONSERVED PROTEIN"/>
    <property type="match status" value="1"/>
</dbReference>
<evidence type="ECO:0000313" key="4">
    <source>
        <dbReference type="Proteomes" id="UP000014417"/>
    </source>
</evidence>
<dbReference type="RefSeq" id="WP_016455123.1">
    <property type="nucleotide sequence ID" value="NZ_KE150269.1"/>
</dbReference>
<dbReference type="Proteomes" id="UP000014417">
    <property type="component" value="Unassembled WGS sequence"/>
</dbReference>
<proteinExistence type="predicted"/>
<name>S2W3W4_9ACTN</name>
<evidence type="ECO:0000259" key="1">
    <source>
        <dbReference type="Pfam" id="PF13173"/>
    </source>
</evidence>
<dbReference type="PATRIC" id="fig|883161.3.peg.269"/>
<dbReference type="PANTHER" id="PTHR43566:SF2">
    <property type="entry name" value="DUF4143 DOMAIN-CONTAINING PROTEIN"/>
    <property type="match status" value="1"/>
</dbReference>
<evidence type="ECO:0000259" key="2">
    <source>
        <dbReference type="Pfam" id="PF13635"/>
    </source>
</evidence>
<protein>
    <recommendedName>
        <fullName evidence="5">DUF4143 domain-containing protein</fullName>
    </recommendedName>
</protein>
<gene>
    <name evidence="3" type="ORF">HMPREF9306_00266</name>
</gene>
<reference evidence="3 4" key="1">
    <citation type="submission" date="2013-04" db="EMBL/GenBank/DDBJ databases">
        <title>The Genome Sequence of Propionimicrobium lymphophilum ACS-093-V-SCH5.</title>
        <authorList>
            <consortium name="The Broad Institute Genomics Platform"/>
            <person name="Earl A."/>
            <person name="Ward D."/>
            <person name="Feldgarden M."/>
            <person name="Gevers D."/>
            <person name="Saerens B."/>
            <person name="Vaneechoutte M."/>
            <person name="Walker B."/>
            <person name="Young S."/>
            <person name="Zeng Q."/>
            <person name="Gargeya S."/>
            <person name="Fitzgerald M."/>
            <person name="Haas B."/>
            <person name="Abouelleil A."/>
            <person name="Allen A.W."/>
            <person name="Alvarado L."/>
            <person name="Arachchi H.M."/>
            <person name="Berlin A.M."/>
            <person name="Chapman S.B."/>
            <person name="Gainer-Dewar J."/>
            <person name="Goldberg J."/>
            <person name="Griggs A."/>
            <person name="Gujja S."/>
            <person name="Hansen M."/>
            <person name="Howarth C."/>
            <person name="Imamovic A."/>
            <person name="Ireland A."/>
            <person name="Larimer J."/>
            <person name="McCowan C."/>
            <person name="Murphy C."/>
            <person name="Pearson M."/>
            <person name="Poon T.W."/>
            <person name="Priest M."/>
            <person name="Roberts A."/>
            <person name="Saif S."/>
            <person name="Shea T."/>
            <person name="Sisk P."/>
            <person name="Sykes S."/>
            <person name="Wortman J."/>
            <person name="Nusbaum C."/>
            <person name="Birren B."/>
        </authorList>
    </citation>
    <scope>NUCLEOTIDE SEQUENCE [LARGE SCALE GENOMIC DNA]</scope>
    <source>
        <strain evidence="3 4">ACS-093-V-SCH5</strain>
    </source>
</reference>
<comment type="caution">
    <text evidence="3">The sequence shown here is derived from an EMBL/GenBank/DDBJ whole genome shotgun (WGS) entry which is preliminary data.</text>
</comment>
<dbReference type="HOGENOM" id="CLU_041527_4_1_11"/>
<organism evidence="3 4">
    <name type="scientific">Propionimicrobium lymphophilum ACS-093-V-SCH5</name>
    <dbReference type="NCBI Taxonomy" id="883161"/>
    <lineage>
        <taxon>Bacteria</taxon>
        <taxon>Bacillati</taxon>
        <taxon>Actinomycetota</taxon>
        <taxon>Actinomycetes</taxon>
        <taxon>Propionibacteriales</taxon>
        <taxon>Propionibacteriaceae</taxon>
        <taxon>Propionimicrobium</taxon>
    </lineage>
</organism>
<evidence type="ECO:0000313" key="3">
    <source>
        <dbReference type="EMBL" id="EPD33851.1"/>
    </source>
</evidence>
<dbReference type="AlphaFoldDB" id="S2W3W4"/>
<feature type="domain" description="AAA" evidence="1">
    <location>
        <begin position="21"/>
        <end position="131"/>
    </location>
</feature>